<dbReference type="SUPFAM" id="SSF53474">
    <property type="entry name" value="alpha/beta-Hydrolases"/>
    <property type="match status" value="1"/>
</dbReference>
<keyword evidence="2" id="KW-1133">Transmembrane helix</keyword>
<accession>A0A173LKC5</accession>
<keyword evidence="2" id="KW-0812">Transmembrane</keyword>
<dbReference type="PANTHER" id="PTHR48098:SF1">
    <property type="entry name" value="DIACYLGLYCEROL ACYLTRANSFERASE_MYCOLYLTRANSFERASE AG85A"/>
    <property type="match status" value="1"/>
</dbReference>
<dbReference type="InterPro" id="IPR013207">
    <property type="entry name" value="LGFP"/>
</dbReference>
<dbReference type="KEGG" id="dtm:BJL86_0229"/>
<feature type="region of interest" description="Disordered" evidence="1">
    <location>
        <begin position="60"/>
        <end position="118"/>
    </location>
</feature>
<dbReference type="Proteomes" id="UP000186104">
    <property type="component" value="Chromosome"/>
</dbReference>
<dbReference type="GO" id="GO:0016747">
    <property type="term" value="F:acyltransferase activity, transferring groups other than amino-acyl groups"/>
    <property type="evidence" value="ECO:0007669"/>
    <property type="project" value="TreeGrafter"/>
</dbReference>
<feature type="region of interest" description="Disordered" evidence="1">
    <location>
        <begin position="1"/>
        <end position="38"/>
    </location>
</feature>
<protein>
    <submittedName>
        <fullName evidence="3">Protein PS1</fullName>
    </submittedName>
</protein>
<evidence type="ECO:0000256" key="1">
    <source>
        <dbReference type="SAM" id="MobiDB-lite"/>
    </source>
</evidence>
<dbReference type="STRING" id="499555.BJL86_0229"/>
<feature type="compositionally biased region" description="Polar residues" evidence="1">
    <location>
        <begin position="25"/>
        <end position="37"/>
    </location>
</feature>
<dbReference type="Pfam" id="PF08310">
    <property type="entry name" value="LGFP"/>
    <property type="match status" value="4"/>
</dbReference>
<keyword evidence="2" id="KW-0472">Membrane</keyword>
<sequence>MNGSRREASASRGSSPRKAAPRSSGRVSNKNTLTWNRKQLRLVPVVAVAVAAPLVVGVATGQSNNSGVPEANAQTGTSTSASPTSSRSTSAPTSSESTPSSSATASTEQRPAANTDVPAGVRLDRVDWLSERRVALWVQSAAMERPIQVQLLLPASWNSEPDRTYPALYMLDGLRAVDTESGWTHETQIEKFFDSKDAVIVLPVGGESSFYTDWANPAKDGEPYQWETFMTEELPPLIARDWRLNDRAGIAGLSMGGTAAMNLAAHNEGQYQFAASFSGYLDTTSFGMPEAIKAAQLDAGGYNSEDMWGPLGGETWKQNDPKLQAQRLKDVSLYVSAGSGNTGPWDKPSPIEGIPENFAGYGLELLARMTTQNFVNAAEKADVPVTSKFRPSGTHTWPYWQFEMTQAWPQAAEALGTEVNAPECKAEGEIGKFREANGSLGDCLTGEYAVEGGRAQDFREGRVFWSEDTGAHAVTGRIGATYQAAGGPEGELGLPTSSEQKTPDGVGRYTTFENGTIYWSPKTGAHAVSGKILDLWSYKGSELGDLGYPTSDAVRNPNKDGVAQGFQNGTVFQAADGDPRIVKGAILGKYKDLGYENSDLGYPTSDEISLRAGGGALSRFENGGIYWSPNTQAHAVPYGQIFDAWGEDDYENGRFGYPVSDVQSVPGGGQEVEFEHGKIRLIAGRIEKS</sequence>
<evidence type="ECO:0000256" key="2">
    <source>
        <dbReference type="SAM" id="Phobius"/>
    </source>
</evidence>
<dbReference type="InterPro" id="IPR000801">
    <property type="entry name" value="Esterase-like"/>
</dbReference>
<dbReference type="OrthoDB" id="4527292at2"/>
<dbReference type="Pfam" id="PF00756">
    <property type="entry name" value="Esterase"/>
    <property type="match status" value="1"/>
</dbReference>
<dbReference type="PANTHER" id="PTHR48098">
    <property type="entry name" value="ENTEROCHELIN ESTERASE-RELATED"/>
    <property type="match status" value="1"/>
</dbReference>
<dbReference type="AlphaFoldDB" id="A0A173LKC5"/>
<evidence type="ECO:0000313" key="4">
    <source>
        <dbReference type="Proteomes" id="UP000186104"/>
    </source>
</evidence>
<name>A0A173LKC5_9ACTN</name>
<feature type="transmembrane region" description="Helical" evidence="2">
    <location>
        <begin position="40"/>
        <end position="59"/>
    </location>
</feature>
<proteinExistence type="predicted"/>
<reference evidence="3 4" key="1">
    <citation type="submission" date="2016-06" db="EMBL/GenBank/DDBJ databases">
        <title>Complete genome sequence of a saline-alkali tolerant type strain Dietzia timorensis ID05-A0528T.</title>
        <authorList>
            <person name="Wu X."/>
        </authorList>
    </citation>
    <scope>NUCLEOTIDE SEQUENCE [LARGE SCALE GENOMIC DNA]</scope>
    <source>
        <strain evidence="3 4">ID05-A0528</strain>
    </source>
</reference>
<feature type="compositionally biased region" description="Polar residues" evidence="1">
    <location>
        <begin position="60"/>
        <end position="76"/>
    </location>
</feature>
<dbReference type="EMBL" id="CP015961">
    <property type="protein sequence ID" value="ANI91040.1"/>
    <property type="molecule type" value="Genomic_DNA"/>
</dbReference>
<keyword evidence="4" id="KW-1185">Reference proteome</keyword>
<gene>
    <name evidence="3" type="ORF">BJL86_0229</name>
</gene>
<dbReference type="Gene3D" id="3.40.50.1820">
    <property type="entry name" value="alpha/beta hydrolase"/>
    <property type="match status" value="1"/>
</dbReference>
<evidence type="ECO:0000313" key="3">
    <source>
        <dbReference type="EMBL" id="ANI91040.1"/>
    </source>
</evidence>
<dbReference type="InterPro" id="IPR050583">
    <property type="entry name" value="Mycobacterial_A85_antigen"/>
</dbReference>
<organism evidence="3 4">
    <name type="scientific">Dietzia timorensis</name>
    <dbReference type="NCBI Taxonomy" id="499555"/>
    <lineage>
        <taxon>Bacteria</taxon>
        <taxon>Bacillati</taxon>
        <taxon>Actinomycetota</taxon>
        <taxon>Actinomycetes</taxon>
        <taxon>Mycobacteriales</taxon>
        <taxon>Dietziaceae</taxon>
        <taxon>Dietzia</taxon>
    </lineage>
</organism>
<dbReference type="InterPro" id="IPR029058">
    <property type="entry name" value="AB_hydrolase_fold"/>
</dbReference>
<feature type="compositionally biased region" description="Low complexity" evidence="1">
    <location>
        <begin position="77"/>
        <end position="107"/>
    </location>
</feature>